<dbReference type="PROSITE" id="PS50217">
    <property type="entry name" value="BZIP"/>
    <property type="match status" value="1"/>
</dbReference>
<dbReference type="Pfam" id="PF07716">
    <property type="entry name" value="bZIP_2"/>
    <property type="match status" value="1"/>
</dbReference>
<dbReference type="Ensembl" id="ENSGACT00000033861.1">
    <property type="protein sequence ID" value="ENSGACP00000052363.1"/>
    <property type="gene ID" value="ENSGACG00000037328.1"/>
</dbReference>
<keyword evidence="5" id="KW-0539">Nucleus</keyword>
<keyword evidence="4" id="KW-0804">Transcription</keyword>
<feature type="domain" description="BZIP" evidence="7">
    <location>
        <begin position="89"/>
        <end position="135"/>
    </location>
</feature>
<dbReference type="AlphaFoldDB" id="A0AAQ4PBC5"/>
<dbReference type="Proteomes" id="UP000007635">
    <property type="component" value="Chromosome VIII"/>
</dbReference>
<dbReference type="GeneTree" id="ENSGT00940000164108"/>
<dbReference type="SMART" id="SM00338">
    <property type="entry name" value="BRLZ"/>
    <property type="match status" value="1"/>
</dbReference>
<protein>
    <submittedName>
        <fullName evidence="8">Si:dkey-172o19.2</fullName>
    </submittedName>
</protein>
<reference evidence="8 9" key="1">
    <citation type="journal article" date="2021" name="G3 (Bethesda)">
        <title>Improved contiguity of the threespine stickleback genome using long-read sequencing.</title>
        <authorList>
            <person name="Nath S."/>
            <person name="Shaw D.E."/>
            <person name="White M.A."/>
        </authorList>
    </citation>
    <scope>NUCLEOTIDE SEQUENCE [LARGE SCALE GENOMIC DNA]</scope>
    <source>
        <strain evidence="8 9">Lake Benthic</strain>
    </source>
</reference>
<evidence type="ECO:0000256" key="6">
    <source>
        <dbReference type="SAM" id="MobiDB-lite"/>
    </source>
</evidence>
<evidence type="ECO:0000256" key="5">
    <source>
        <dbReference type="ARBA" id="ARBA00023242"/>
    </source>
</evidence>
<dbReference type="PANTHER" id="PTHR15284:SF0">
    <property type="entry name" value="GH23983P"/>
    <property type="match status" value="1"/>
</dbReference>
<proteinExistence type="inferred from homology"/>
<evidence type="ECO:0000256" key="4">
    <source>
        <dbReference type="ARBA" id="ARBA00023163"/>
    </source>
</evidence>
<dbReference type="Ensembl" id="ENSGACT00000047574.1">
    <property type="protein sequence ID" value="ENSGACP00000036110.1"/>
    <property type="gene ID" value="ENSGACG00000037328.1"/>
</dbReference>
<evidence type="ECO:0000259" key="7">
    <source>
        <dbReference type="PROSITE" id="PS50217"/>
    </source>
</evidence>
<dbReference type="FunFam" id="1.20.5.170:FF:000025">
    <property type="entry name" value="nuclear factor interleukin-3-regulated protein-like"/>
    <property type="match status" value="1"/>
</dbReference>
<feature type="compositionally biased region" description="Low complexity" evidence="6">
    <location>
        <begin position="18"/>
        <end position="34"/>
    </location>
</feature>
<comment type="similarity">
    <text evidence="1">Belongs to the bZIP family. NFIL3 subfamily.</text>
</comment>
<evidence type="ECO:0000256" key="2">
    <source>
        <dbReference type="ARBA" id="ARBA00023015"/>
    </source>
</evidence>
<evidence type="ECO:0000256" key="1">
    <source>
        <dbReference type="ARBA" id="ARBA00006079"/>
    </source>
</evidence>
<evidence type="ECO:0000313" key="9">
    <source>
        <dbReference type="Proteomes" id="UP000007635"/>
    </source>
</evidence>
<keyword evidence="2" id="KW-0805">Transcription regulation</keyword>
<dbReference type="PANTHER" id="PTHR15284">
    <property type="entry name" value="NUCLEAR FACTOR INTERLEUKIN-3-REGULATED PROTEIN"/>
    <property type="match status" value="1"/>
</dbReference>
<dbReference type="GO" id="GO:0003677">
    <property type="term" value="F:DNA binding"/>
    <property type="evidence" value="ECO:0007669"/>
    <property type="project" value="UniProtKB-KW"/>
</dbReference>
<sequence length="342" mass="36381">MSNSSSPSVQEAAAPCQPSSSSSSSSSPSSSSSSTADYSGYLEADPDPESLFPVTQASLLSRRLLRSRSHASRPYVRRKREMVPTDKKDSAYWDKRLKNNEAAKRSRERRRLSERLLEGQLLALSEENAQLRARVLGTGHCGVPRAFATSGAPVCASPGSPRPVHSAALFQPRLWGGNGGGGGPACAAVHPFEAEMLPRVGGFAPHGYYSCGAPRCVSPLFGPGAAALDGGRSARAAEMDAQRHVSSSDDVHKSTEAPGQLRHASILSRGNWLVPPLSPSAVSCNNFLLPWRSSYGVPAAVYPDLPLYIRETRGQGVGVEALMSRSPAVPTPLKMHRSPDAR</sequence>
<evidence type="ECO:0000256" key="3">
    <source>
        <dbReference type="ARBA" id="ARBA00023125"/>
    </source>
</evidence>
<keyword evidence="9" id="KW-1185">Reference proteome</keyword>
<accession>A0AAQ4PBC5</accession>
<evidence type="ECO:0000313" key="8">
    <source>
        <dbReference type="Ensembl" id="ENSGACP00000036110.1"/>
    </source>
</evidence>
<organism evidence="8 9">
    <name type="scientific">Gasterosteus aculeatus aculeatus</name>
    <name type="common">three-spined stickleback</name>
    <dbReference type="NCBI Taxonomy" id="481459"/>
    <lineage>
        <taxon>Eukaryota</taxon>
        <taxon>Metazoa</taxon>
        <taxon>Chordata</taxon>
        <taxon>Craniata</taxon>
        <taxon>Vertebrata</taxon>
        <taxon>Euteleostomi</taxon>
        <taxon>Actinopterygii</taxon>
        <taxon>Neopterygii</taxon>
        <taxon>Teleostei</taxon>
        <taxon>Neoteleostei</taxon>
        <taxon>Acanthomorphata</taxon>
        <taxon>Eupercaria</taxon>
        <taxon>Perciformes</taxon>
        <taxon>Cottioidei</taxon>
        <taxon>Gasterosteales</taxon>
        <taxon>Gasterosteidae</taxon>
        <taxon>Gasterosteus</taxon>
    </lineage>
</organism>
<dbReference type="PROSITE" id="PS00036">
    <property type="entry name" value="BZIP_BASIC"/>
    <property type="match status" value="1"/>
</dbReference>
<dbReference type="GO" id="GO:0005634">
    <property type="term" value="C:nucleus"/>
    <property type="evidence" value="ECO:0007669"/>
    <property type="project" value="TreeGrafter"/>
</dbReference>
<dbReference type="GO" id="GO:0003700">
    <property type="term" value="F:DNA-binding transcription factor activity"/>
    <property type="evidence" value="ECO:0007669"/>
    <property type="project" value="InterPro"/>
</dbReference>
<feature type="region of interest" description="Disordered" evidence="6">
    <location>
        <begin position="1"/>
        <end position="50"/>
    </location>
</feature>
<keyword evidence="3" id="KW-0238">DNA-binding</keyword>
<dbReference type="InterPro" id="IPR046347">
    <property type="entry name" value="bZIP_sf"/>
</dbReference>
<dbReference type="Gene3D" id="1.20.5.170">
    <property type="match status" value="1"/>
</dbReference>
<dbReference type="GO" id="GO:0007623">
    <property type="term" value="P:circadian rhythm"/>
    <property type="evidence" value="ECO:0007669"/>
    <property type="project" value="TreeGrafter"/>
</dbReference>
<dbReference type="InterPro" id="IPR047229">
    <property type="entry name" value="NFIL3-like"/>
</dbReference>
<reference evidence="8" key="2">
    <citation type="submission" date="2025-05" db="UniProtKB">
        <authorList>
            <consortium name="Ensembl"/>
        </authorList>
    </citation>
    <scope>IDENTIFICATION</scope>
</reference>
<name>A0AAQ4PBC5_GASAC</name>
<dbReference type="InterPro" id="IPR004827">
    <property type="entry name" value="bZIP"/>
</dbReference>
<dbReference type="SUPFAM" id="SSF57959">
    <property type="entry name" value="Leucine zipper domain"/>
    <property type="match status" value="1"/>
</dbReference>